<dbReference type="Proteomes" id="UP000294752">
    <property type="component" value="Unassembled WGS sequence"/>
</dbReference>
<sequence length="33" mass="3822">MLTILLTLPFTVSRGQDTQNLIHLYNLMSLNIF</sequence>
<evidence type="ECO:0000313" key="1">
    <source>
        <dbReference type="EMBL" id="TDS13963.1"/>
    </source>
</evidence>
<accession>A0A4R7CZB9</accession>
<keyword evidence="2" id="KW-1185">Reference proteome</keyword>
<gene>
    <name evidence="1" type="ORF">B0I21_104291</name>
</gene>
<proteinExistence type="predicted"/>
<protein>
    <submittedName>
        <fullName evidence="1">Uncharacterized protein</fullName>
    </submittedName>
</protein>
<dbReference type="AlphaFoldDB" id="A0A4R7CZB9"/>
<reference evidence="1 2" key="1">
    <citation type="submission" date="2019-03" db="EMBL/GenBank/DDBJ databases">
        <title>Genomic Encyclopedia of Type Strains, Phase III (KMG-III): the genomes of soil and plant-associated and newly described type strains.</title>
        <authorList>
            <person name="Whitman W."/>
        </authorList>
    </citation>
    <scope>NUCLEOTIDE SEQUENCE [LARGE SCALE GENOMIC DNA]</scope>
    <source>
        <strain evidence="1 2">CGMCC 1.12801</strain>
    </source>
</reference>
<comment type="caution">
    <text evidence="1">The sequence shown here is derived from an EMBL/GenBank/DDBJ whole genome shotgun (WGS) entry which is preliminary data.</text>
</comment>
<organism evidence="1 2">
    <name type="scientific">Sphingobacterium paludis</name>
    <dbReference type="NCBI Taxonomy" id="1476465"/>
    <lineage>
        <taxon>Bacteria</taxon>
        <taxon>Pseudomonadati</taxon>
        <taxon>Bacteroidota</taxon>
        <taxon>Sphingobacteriia</taxon>
        <taxon>Sphingobacteriales</taxon>
        <taxon>Sphingobacteriaceae</taxon>
        <taxon>Sphingobacterium</taxon>
    </lineage>
</organism>
<name>A0A4R7CZB9_9SPHI</name>
<dbReference type="EMBL" id="SNZV01000004">
    <property type="protein sequence ID" value="TDS13963.1"/>
    <property type="molecule type" value="Genomic_DNA"/>
</dbReference>
<evidence type="ECO:0000313" key="2">
    <source>
        <dbReference type="Proteomes" id="UP000294752"/>
    </source>
</evidence>